<organism evidence="1 2">
    <name type="scientific">Vicia faba</name>
    <name type="common">Broad bean</name>
    <name type="synonym">Faba vulgaris</name>
    <dbReference type="NCBI Taxonomy" id="3906"/>
    <lineage>
        <taxon>Eukaryota</taxon>
        <taxon>Viridiplantae</taxon>
        <taxon>Streptophyta</taxon>
        <taxon>Embryophyta</taxon>
        <taxon>Tracheophyta</taxon>
        <taxon>Spermatophyta</taxon>
        <taxon>Magnoliopsida</taxon>
        <taxon>eudicotyledons</taxon>
        <taxon>Gunneridae</taxon>
        <taxon>Pentapetalae</taxon>
        <taxon>rosids</taxon>
        <taxon>fabids</taxon>
        <taxon>Fabales</taxon>
        <taxon>Fabaceae</taxon>
        <taxon>Papilionoideae</taxon>
        <taxon>50 kb inversion clade</taxon>
        <taxon>NPAAA clade</taxon>
        <taxon>Hologalegina</taxon>
        <taxon>IRL clade</taxon>
        <taxon>Fabeae</taxon>
        <taxon>Vicia</taxon>
    </lineage>
</organism>
<keyword evidence="2" id="KW-1185">Reference proteome</keyword>
<dbReference type="AlphaFoldDB" id="A0AAV0YVJ7"/>
<sequence>MQDLSTHQRSTAPSDLHYWPPCVQPPDPLHLATVKLHPRTAHRHSARCNHTSVIDLQDRESWLDPPFSSHTPSRDKSFRRTHCEAVLHTDRSNAFDSPVPAANRHHIAAPATPLPRSTTEKVFVYGVSERD</sequence>
<gene>
    <name evidence="1" type="ORF">VFH_I416800</name>
</gene>
<evidence type="ECO:0000313" key="1">
    <source>
        <dbReference type="EMBL" id="CAI8589926.1"/>
    </source>
</evidence>
<protein>
    <submittedName>
        <fullName evidence="1">Uncharacterized protein</fullName>
    </submittedName>
</protein>
<reference evidence="1 2" key="1">
    <citation type="submission" date="2023-01" db="EMBL/GenBank/DDBJ databases">
        <authorList>
            <person name="Kreplak J."/>
        </authorList>
    </citation>
    <scope>NUCLEOTIDE SEQUENCE [LARGE SCALE GENOMIC DNA]</scope>
</reference>
<accession>A0AAV0YVJ7</accession>
<proteinExistence type="predicted"/>
<dbReference type="EMBL" id="OX451736">
    <property type="protein sequence ID" value="CAI8589926.1"/>
    <property type="molecule type" value="Genomic_DNA"/>
</dbReference>
<dbReference type="Proteomes" id="UP001157006">
    <property type="component" value="Chromosome 1L"/>
</dbReference>
<evidence type="ECO:0000313" key="2">
    <source>
        <dbReference type="Proteomes" id="UP001157006"/>
    </source>
</evidence>
<name>A0AAV0YVJ7_VICFA</name>